<feature type="chain" id="PRO_5041931053" evidence="1">
    <location>
        <begin position="21"/>
        <end position="289"/>
    </location>
</feature>
<protein>
    <submittedName>
        <fullName evidence="2">Uncharacterized protein</fullName>
    </submittedName>
</protein>
<keyword evidence="1" id="KW-0732">Signal</keyword>
<dbReference type="Proteomes" id="UP001212997">
    <property type="component" value="Unassembled WGS sequence"/>
</dbReference>
<gene>
    <name evidence="2" type="ORF">NLI96_g8333</name>
</gene>
<organism evidence="2 3">
    <name type="scientific">Meripilus lineatus</name>
    <dbReference type="NCBI Taxonomy" id="2056292"/>
    <lineage>
        <taxon>Eukaryota</taxon>
        <taxon>Fungi</taxon>
        <taxon>Dikarya</taxon>
        <taxon>Basidiomycota</taxon>
        <taxon>Agaricomycotina</taxon>
        <taxon>Agaricomycetes</taxon>
        <taxon>Polyporales</taxon>
        <taxon>Meripilaceae</taxon>
        <taxon>Meripilus</taxon>
    </lineage>
</organism>
<evidence type="ECO:0000256" key="1">
    <source>
        <dbReference type="SAM" id="SignalP"/>
    </source>
</evidence>
<dbReference type="EMBL" id="JANAWD010000373">
    <property type="protein sequence ID" value="KAJ3480473.1"/>
    <property type="molecule type" value="Genomic_DNA"/>
</dbReference>
<accession>A0AAD5YB70</accession>
<keyword evidence="3" id="KW-1185">Reference proteome</keyword>
<proteinExistence type="predicted"/>
<evidence type="ECO:0000313" key="2">
    <source>
        <dbReference type="EMBL" id="KAJ3480473.1"/>
    </source>
</evidence>
<sequence length="289" mass="32281">MRFSTAVVLAFIAAASTVEAVPIRLKDAITMTMTGVGSRHHQLHKGRDYDDLYARDDIDIVAREPRVRIGNKLEHLNNGIGAVNGAVELYKNVRGRDYDDLYARDDLDLVAREPRGGRKIEHLTNGFGALTGAAQLYQNLKGRDYDDLYARDDLELLAREPAPPRFSIGNKLEHLNNGFGAVNGAIGLYKNLKGREYDDLYARDDLELVAREPRVRIGNKLEHLNNGFGAVNGAVELYKNLKGRDDELYAREPRVRIGNKLEHLNNGFGAVNGAVSLYKNLKGRDEIEL</sequence>
<reference evidence="2" key="1">
    <citation type="submission" date="2022-07" db="EMBL/GenBank/DDBJ databases">
        <title>Genome Sequence of Physisporinus lineatus.</title>
        <authorList>
            <person name="Buettner E."/>
        </authorList>
    </citation>
    <scope>NUCLEOTIDE SEQUENCE</scope>
    <source>
        <strain evidence="2">VT162</strain>
    </source>
</reference>
<comment type="caution">
    <text evidence="2">The sequence shown here is derived from an EMBL/GenBank/DDBJ whole genome shotgun (WGS) entry which is preliminary data.</text>
</comment>
<dbReference type="AlphaFoldDB" id="A0AAD5YB70"/>
<name>A0AAD5YB70_9APHY</name>
<evidence type="ECO:0000313" key="3">
    <source>
        <dbReference type="Proteomes" id="UP001212997"/>
    </source>
</evidence>
<feature type="signal peptide" evidence="1">
    <location>
        <begin position="1"/>
        <end position="20"/>
    </location>
</feature>